<evidence type="ECO:0000313" key="3">
    <source>
        <dbReference type="Proteomes" id="UP000245657"/>
    </source>
</evidence>
<name>A0A2V2NBG5_9EURY</name>
<dbReference type="GeneID" id="97549004"/>
<comment type="caution">
    <text evidence="2">The sequence shown here is derived from an EMBL/GenBank/DDBJ whole genome shotgun (WGS) entry which is preliminary data.</text>
</comment>
<dbReference type="GO" id="GO:0016779">
    <property type="term" value="F:nucleotidyltransferase activity"/>
    <property type="evidence" value="ECO:0007669"/>
    <property type="project" value="InterPro"/>
</dbReference>
<sequence length="96" mass="11118">MKTLILNNRDKIDDICLKRNIISLTLFGSVTGDLFNPTKSDLDFLVEFDKMKVIMQNSSSALLKIWKNCSIYRLMSLNHRQSEIHTFGGQCRHLRS</sequence>
<organism evidence="2 3">
    <name type="scientific">Methanospirillum lacunae</name>
    <dbReference type="NCBI Taxonomy" id="668570"/>
    <lineage>
        <taxon>Archaea</taxon>
        <taxon>Methanobacteriati</taxon>
        <taxon>Methanobacteriota</taxon>
        <taxon>Stenosarchaea group</taxon>
        <taxon>Methanomicrobia</taxon>
        <taxon>Methanomicrobiales</taxon>
        <taxon>Methanospirillaceae</taxon>
        <taxon>Methanospirillum</taxon>
    </lineage>
</organism>
<keyword evidence="3" id="KW-1185">Reference proteome</keyword>
<dbReference type="InterPro" id="IPR043519">
    <property type="entry name" value="NT_sf"/>
</dbReference>
<dbReference type="RefSeq" id="WP_109966968.1">
    <property type="nucleotide sequence ID" value="NZ_CP176093.1"/>
</dbReference>
<dbReference type="Proteomes" id="UP000245657">
    <property type="component" value="Unassembled WGS sequence"/>
</dbReference>
<protein>
    <recommendedName>
        <fullName evidence="1">Polymerase nucleotidyl transferase domain-containing protein</fullName>
    </recommendedName>
</protein>
<feature type="domain" description="Polymerase nucleotidyl transferase" evidence="1">
    <location>
        <begin position="11"/>
        <end position="54"/>
    </location>
</feature>
<dbReference type="InterPro" id="IPR002934">
    <property type="entry name" value="Polymerase_NTP_transf_dom"/>
</dbReference>
<dbReference type="Pfam" id="PF01909">
    <property type="entry name" value="NTP_transf_2"/>
    <property type="match status" value="1"/>
</dbReference>
<dbReference type="OrthoDB" id="111618at2157"/>
<dbReference type="Gene3D" id="3.30.460.10">
    <property type="entry name" value="Beta Polymerase, domain 2"/>
    <property type="match status" value="1"/>
</dbReference>
<reference evidence="2 3" key="1">
    <citation type="submission" date="2018-05" db="EMBL/GenBank/DDBJ databases">
        <title>Draft genome of Methanospirillum lacunae Ki8-1.</title>
        <authorList>
            <person name="Dueholm M.S."/>
            <person name="Nielsen P.H."/>
            <person name="Bakmann L.F."/>
            <person name="Otzen D.E."/>
        </authorList>
    </citation>
    <scope>NUCLEOTIDE SEQUENCE [LARGE SCALE GENOMIC DNA]</scope>
    <source>
        <strain evidence="2 3">Ki8-1</strain>
    </source>
</reference>
<gene>
    <name evidence="2" type="ORF">DK846_00505</name>
</gene>
<proteinExistence type="predicted"/>
<dbReference type="EMBL" id="QGMY01000002">
    <property type="protein sequence ID" value="PWR73687.1"/>
    <property type="molecule type" value="Genomic_DNA"/>
</dbReference>
<dbReference type="SUPFAM" id="SSF81301">
    <property type="entry name" value="Nucleotidyltransferase"/>
    <property type="match status" value="1"/>
</dbReference>
<evidence type="ECO:0000313" key="2">
    <source>
        <dbReference type="EMBL" id="PWR73687.1"/>
    </source>
</evidence>
<accession>A0A2V2NBG5</accession>
<evidence type="ECO:0000259" key="1">
    <source>
        <dbReference type="Pfam" id="PF01909"/>
    </source>
</evidence>
<dbReference type="AlphaFoldDB" id="A0A2V2NBG5"/>